<dbReference type="PANTHER" id="PTHR46052">
    <property type="entry name" value="PHOSDUCIN-LIKE PROTEIN"/>
    <property type="match status" value="1"/>
</dbReference>
<name>A0A6G1HLR8_9PEZI</name>
<keyword evidence="3" id="KW-1185">Reference proteome</keyword>
<evidence type="ECO:0008006" key="4">
    <source>
        <dbReference type="Google" id="ProtNLM"/>
    </source>
</evidence>
<evidence type="ECO:0000313" key="2">
    <source>
        <dbReference type="EMBL" id="KAF2396942.1"/>
    </source>
</evidence>
<dbReference type="EMBL" id="ML996705">
    <property type="protein sequence ID" value="KAF2396942.1"/>
    <property type="molecule type" value="Genomic_DNA"/>
</dbReference>
<accession>A0A6G1HLR8</accession>
<protein>
    <recommendedName>
        <fullName evidence="4">Thioredoxin-like protein</fullName>
    </recommendedName>
</protein>
<gene>
    <name evidence="2" type="ORF">EJ06DRAFT_524408</name>
</gene>
<proteinExistence type="predicted"/>
<dbReference type="AlphaFoldDB" id="A0A6G1HLR8"/>
<feature type="region of interest" description="Disordered" evidence="1">
    <location>
        <begin position="1"/>
        <end position="68"/>
    </location>
</feature>
<reference evidence="2" key="1">
    <citation type="journal article" date="2020" name="Stud. Mycol.">
        <title>101 Dothideomycetes genomes: a test case for predicting lifestyles and emergence of pathogens.</title>
        <authorList>
            <person name="Haridas S."/>
            <person name="Albert R."/>
            <person name="Binder M."/>
            <person name="Bloem J."/>
            <person name="Labutti K."/>
            <person name="Salamov A."/>
            <person name="Andreopoulos B."/>
            <person name="Baker S."/>
            <person name="Barry K."/>
            <person name="Bills G."/>
            <person name="Bluhm B."/>
            <person name="Cannon C."/>
            <person name="Castanera R."/>
            <person name="Culley D."/>
            <person name="Daum C."/>
            <person name="Ezra D."/>
            <person name="Gonzalez J."/>
            <person name="Henrissat B."/>
            <person name="Kuo A."/>
            <person name="Liang C."/>
            <person name="Lipzen A."/>
            <person name="Lutzoni F."/>
            <person name="Magnuson J."/>
            <person name="Mondo S."/>
            <person name="Nolan M."/>
            <person name="Ohm R."/>
            <person name="Pangilinan J."/>
            <person name="Park H.-J."/>
            <person name="Ramirez L."/>
            <person name="Alfaro M."/>
            <person name="Sun H."/>
            <person name="Tritt A."/>
            <person name="Yoshinaga Y."/>
            <person name="Zwiers L.-H."/>
            <person name="Turgeon B."/>
            <person name="Goodwin S."/>
            <person name="Spatafora J."/>
            <person name="Crous P."/>
            <person name="Grigoriev I."/>
        </authorList>
    </citation>
    <scope>NUCLEOTIDE SEQUENCE</scope>
    <source>
        <strain evidence="2">CBS 262.69</strain>
    </source>
</reference>
<feature type="compositionally biased region" description="Low complexity" evidence="1">
    <location>
        <begin position="29"/>
        <end position="40"/>
    </location>
</feature>
<dbReference type="Gene3D" id="3.40.30.10">
    <property type="entry name" value="Glutaredoxin"/>
    <property type="match status" value="1"/>
</dbReference>
<evidence type="ECO:0000256" key="1">
    <source>
        <dbReference type="SAM" id="MobiDB-lite"/>
    </source>
</evidence>
<evidence type="ECO:0000313" key="3">
    <source>
        <dbReference type="Proteomes" id="UP000799640"/>
    </source>
</evidence>
<dbReference type="OrthoDB" id="70588at2759"/>
<sequence length="205" mass="22371">MPASSAAQDEFNAMMAAQRPRQSRHPADSRSPSPSTYSSTQYAEKRAVRQSTATFFHASDSEDDEDDAPLAATIRGVGANATYYVPRQRSDANTGPKGVIADAQAFEAARRRAGILGGVRLTAQSDVSLMVEACVRELARQYPTTRFVKLHYEEAEMDAMGVPALLAYRHGDKFAGLVPVMDEIPEEEELSAKTLGAVLKRHRVL</sequence>
<dbReference type="InterPro" id="IPR036249">
    <property type="entry name" value="Thioredoxin-like_sf"/>
</dbReference>
<dbReference type="InterPro" id="IPR051499">
    <property type="entry name" value="Phosducin-like_reg"/>
</dbReference>
<organism evidence="2 3">
    <name type="scientific">Trichodelitschia bisporula</name>
    <dbReference type="NCBI Taxonomy" id="703511"/>
    <lineage>
        <taxon>Eukaryota</taxon>
        <taxon>Fungi</taxon>
        <taxon>Dikarya</taxon>
        <taxon>Ascomycota</taxon>
        <taxon>Pezizomycotina</taxon>
        <taxon>Dothideomycetes</taxon>
        <taxon>Dothideomycetes incertae sedis</taxon>
        <taxon>Phaeotrichales</taxon>
        <taxon>Phaeotrichaceae</taxon>
        <taxon>Trichodelitschia</taxon>
    </lineage>
</organism>
<dbReference type="Proteomes" id="UP000799640">
    <property type="component" value="Unassembled WGS sequence"/>
</dbReference>
<dbReference type="PANTHER" id="PTHR46052:SF1">
    <property type="entry name" value="PHOSDUCIN-LIKE PROTEIN"/>
    <property type="match status" value="1"/>
</dbReference>
<dbReference type="SUPFAM" id="SSF52833">
    <property type="entry name" value="Thioredoxin-like"/>
    <property type="match status" value="1"/>
</dbReference>